<dbReference type="AlphaFoldDB" id="A0A937FA35"/>
<organism evidence="1 2">
    <name type="scientific">Fulvivirga sediminis</name>
    <dbReference type="NCBI Taxonomy" id="2803949"/>
    <lineage>
        <taxon>Bacteria</taxon>
        <taxon>Pseudomonadati</taxon>
        <taxon>Bacteroidota</taxon>
        <taxon>Cytophagia</taxon>
        <taxon>Cytophagales</taxon>
        <taxon>Fulvivirgaceae</taxon>
        <taxon>Fulvivirga</taxon>
    </lineage>
</organism>
<name>A0A937FA35_9BACT</name>
<evidence type="ECO:0000313" key="1">
    <source>
        <dbReference type="EMBL" id="MBL3657075.1"/>
    </source>
</evidence>
<accession>A0A937FA35</accession>
<keyword evidence="2" id="KW-1185">Reference proteome</keyword>
<comment type="caution">
    <text evidence="1">The sequence shown here is derived from an EMBL/GenBank/DDBJ whole genome shotgun (WGS) entry which is preliminary data.</text>
</comment>
<proteinExistence type="predicted"/>
<reference evidence="1" key="1">
    <citation type="submission" date="2021-01" db="EMBL/GenBank/DDBJ databases">
        <title>Fulvivirga kasyanovii gen. nov., sp nov., a novel member of the phylum Bacteroidetes isolated from seawater in a mussel farm.</title>
        <authorList>
            <person name="Zhao L.-H."/>
            <person name="Wang Z.-J."/>
        </authorList>
    </citation>
    <scope>NUCLEOTIDE SEQUENCE</scope>
    <source>
        <strain evidence="1">2943</strain>
    </source>
</reference>
<evidence type="ECO:0000313" key="2">
    <source>
        <dbReference type="Proteomes" id="UP000659388"/>
    </source>
</evidence>
<protein>
    <submittedName>
        <fullName evidence="1">Uncharacterized protein</fullName>
    </submittedName>
</protein>
<sequence>MQQGLSINAMRVGLRYKLVNYGEVYEFEILQRINDNNFLLKDLYTLEQYEIHDLVRFGRGDDFEIREM</sequence>
<dbReference type="Proteomes" id="UP000659388">
    <property type="component" value="Unassembled WGS sequence"/>
</dbReference>
<dbReference type="EMBL" id="JAESIY010000006">
    <property type="protein sequence ID" value="MBL3657075.1"/>
    <property type="molecule type" value="Genomic_DNA"/>
</dbReference>
<gene>
    <name evidence="1" type="ORF">JL102_13090</name>
</gene>
<dbReference type="RefSeq" id="WP_202244866.1">
    <property type="nucleotide sequence ID" value="NZ_JAESIY010000006.1"/>
</dbReference>